<accession>B7Q6M9</accession>
<dbReference type="PANTHER" id="PTHR10177">
    <property type="entry name" value="CYCLINS"/>
    <property type="match status" value="1"/>
</dbReference>
<dbReference type="VEuPathDB" id="VectorBase:ISCP_006007"/>
<dbReference type="HOGENOM" id="CLU_062642_1_0_1"/>
<dbReference type="PaxDb" id="6945-B7Q6M9"/>
<dbReference type="AlphaFoldDB" id="B7Q6M9"/>
<dbReference type="Proteomes" id="UP000001555">
    <property type="component" value="Unassembled WGS sequence"/>
</dbReference>
<evidence type="ECO:0000313" key="3">
    <source>
        <dbReference type="EMBL" id="EEC14501.1"/>
    </source>
</evidence>
<dbReference type="EnsemblMetazoa" id="ISCW021860-RA">
    <property type="protein sequence ID" value="ISCW021860-PA"/>
    <property type="gene ID" value="ISCW021860"/>
</dbReference>
<dbReference type="GO" id="GO:0000307">
    <property type="term" value="C:cyclin-dependent protein kinase holoenzyme complex"/>
    <property type="evidence" value="ECO:0000318"/>
    <property type="project" value="GO_Central"/>
</dbReference>
<dbReference type="OrthoDB" id="285802at2759"/>
<dbReference type="GO" id="GO:0000082">
    <property type="term" value="P:G1/S transition of mitotic cell cycle"/>
    <property type="evidence" value="ECO:0000318"/>
    <property type="project" value="GO_Central"/>
</dbReference>
<dbReference type="GO" id="GO:0005737">
    <property type="term" value="C:cytoplasm"/>
    <property type="evidence" value="ECO:0000318"/>
    <property type="project" value="GO_Central"/>
</dbReference>
<evidence type="ECO:0000313" key="5">
    <source>
        <dbReference type="Proteomes" id="UP000001555"/>
    </source>
</evidence>
<dbReference type="InterPro" id="IPR006671">
    <property type="entry name" value="Cyclin_N"/>
</dbReference>
<dbReference type="GO" id="GO:0016538">
    <property type="term" value="F:cyclin-dependent protein serine/threonine kinase regulator activity"/>
    <property type="evidence" value="ECO:0000318"/>
    <property type="project" value="GO_Central"/>
</dbReference>
<dbReference type="GO" id="GO:0005634">
    <property type="term" value="C:nucleus"/>
    <property type="evidence" value="ECO:0000318"/>
    <property type="project" value="GO_Central"/>
</dbReference>
<name>B7Q6M9_IXOSC</name>
<dbReference type="VEuPathDB" id="VectorBase:ISCI021860"/>
<organism>
    <name type="scientific">Ixodes scapularis</name>
    <name type="common">Black-legged tick</name>
    <name type="synonym">Deer tick</name>
    <dbReference type="NCBI Taxonomy" id="6945"/>
    <lineage>
        <taxon>Eukaryota</taxon>
        <taxon>Metazoa</taxon>
        <taxon>Ecdysozoa</taxon>
        <taxon>Arthropoda</taxon>
        <taxon>Chelicerata</taxon>
        <taxon>Arachnida</taxon>
        <taxon>Acari</taxon>
        <taxon>Parasitiformes</taxon>
        <taxon>Ixodida</taxon>
        <taxon>Ixodoidea</taxon>
        <taxon>Ixodidae</taxon>
        <taxon>Ixodinae</taxon>
        <taxon>Ixodes</taxon>
    </lineage>
</organism>
<dbReference type="InterPro" id="IPR039361">
    <property type="entry name" value="Cyclin"/>
</dbReference>
<reference evidence="3 5" key="1">
    <citation type="submission" date="2008-03" db="EMBL/GenBank/DDBJ databases">
        <title>Annotation of Ixodes scapularis.</title>
        <authorList>
            <consortium name="Ixodes scapularis Genome Project Consortium"/>
            <person name="Caler E."/>
            <person name="Hannick L.I."/>
            <person name="Bidwell S."/>
            <person name="Joardar V."/>
            <person name="Thiagarajan M."/>
            <person name="Amedeo P."/>
            <person name="Galinsky K.J."/>
            <person name="Schobel S."/>
            <person name="Inman J."/>
            <person name="Hostetler J."/>
            <person name="Miller J."/>
            <person name="Hammond M."/>
            <person name="Megy K."/>
            <person name="Lawson D."/>
            <person name="Kodira C."/>
            <person name="Sutton G."/>
            <person name="Meyer J."/>
            <person name="Hill C.A."/>
            <person name="Birren B."/>
            <person name="Nene V."/>
            <person name="Collins F."/>
            <person name="Alarcon-Chaidez F."/>
            <person name="Wikel S."/>
            <person name="Strausberg R."/>
        </authorList>
    </citation>
    <scope>NUCLEOTIDE SEQUENCE [LARGE SCALE GENOMIC DNA]</scope>
    <source>
        <strain evidence="5">Wikel</strain>
        <strain evidence="3">Wikel colony</strain>
    </source>
</reference>
<dbReference type="STRING" id="6945.B7Q6M9"/>
<keyword evidence="5" id="KW-1185">Reference proteome</keyword>
<sequence>MDEFLRLVRARPKYLKCIAISCFYLASKIIEEDEVVPHIKDLITNSNCNFSVSEITRMEAVILKKLKWDLCRATALDFLHGFHALLVLNRGLFLPDQSAEQLAALGPLLETKLEICLDQNSLLATRPSTVALALVSLELETWTRNWFVITIALQRLAQLKMRNVSVQVENSDVIRCREELACIFTTARTAVSRKHRHSDSQSASKPSKRKMDNMDIEEIYDSIKKLYGDEGGVAATGSFCGMQQGHSTLDMAGFPVHAM</sequence>
<dbReference type="InterPro" id="IPR036915">
    <property type="entry name" value="Cyclin-like_sf"/>
</dbReference>
<proteinExistence type="predicted"/>
<dbReference type="Gene3D" id="1.10.472.10">
    <property type="entry name" value="Cyclin-like"/>
    <property type="match status" value="2"/>
</dbReference>
<evidence type="ECO:0000256" key="1">
    <source>
        <dbReference type="ARBA" id="ARBA00073755"/>
    </source>
</evidence>
<dbReference type="EMBL" id="DS868942">
    <property type="protein sequence ID" value="EEC14501.1"/>
    <property type="molecule type" value="Genomic_DNA"/>
</dbReference>
<feature type="domain" description="Cyclin N-terminal" evidence="2">
    <location>
        <begin position="1"/>
        <end position="71"/>
    </location>
</feature>
<dbReference type="FunFam" id="1.10.472.10:FF:000052">
    <property type="entry name" value="cyclin-I isoform X1"/>
    <property type="match status" value="1"/>
</dbReference>
<evidence type="ECO:0000259" key="2">
    <source>
        <dbReference type="Pfam" id="PF00134"/>
    </source>
</evidence>
<dbReference type="EMBL" id="ABJB010027201">
    <property type="status" value="NOT_ANNOTATED_CDS"/>
    <property type="molecule type" value="Genomic_DNA"/>
</dbReference>
<dbReference type="FunFam" id="1.10.472.10:FF:000006">
    <property type="entry name" value="Cyclin I"/>
    <property type="match status" value="1"/>
</dbReference>
<dbReference type="Pfam" id="PF00134">
    <property type="entry name" value="Cyclin_N"/>
    <property type="match status" value="1"/>
</dbReference>
<dbReference type="VEuPathDB" id="VectorBase:ISCW021860"/>
<gene>
    <name evidence="3" type="ORF">IscW_ISCW021860</name>
</gene>
<evidence type="ECO:0000313" key="4">
    <source>
        <dbReference type="EnsemblMetazoa" id="ISCW021860-PA"/>
    </source>
</evidence>
<reference evidence="4" key="2">
    <citation type="submission" date="2020-05" db="UniProtKB">
        <authorList>
            <consortium name="EnsemblMetazoa"/>
        </authorList>
    </citation>
    <scope>IDENTIFICATION</scope>
    <source>
        <strain evidence="4">wikel</strain>
    </source>
</reference>
<dbReference type="InParanoid" id="B7Q6M9"/>
<protein>
    <recommendedName>
        <fullName evidence="1">Cyclin-I</fullName>
    </recommendedName>
</protein>
<dbReference type="SUPFAM" id="SSF47954">
    <property type="entry name" value="Cyclin-like"/>
    <property type="match status" value="1"/>
</dbReference>